<keyword evidence="1" id="KW-0479">Metal-binding</keyword>
<feature type="domain" description="C2H2-type" evidence="7">
    <location>
        <begin position="300"/>
        <end position="329"/>
    </location>
</feature>
<dbReference type="SUPFAM" id="SSF57667">
    <property type="entry name" value="beta-beta-alpha zinc fingers"/>
    <property type="match status" value="2"/>
</dbReference>
<evidence type="ECO:0000313" key="8">
    <source>
        <dbReference type="Ensembl" id="ENSSORP00005011939.1"/>
    </source>
</evidence>
<proteinExistence type="predicted"/>
<evidence type="ECO:0000256" key="2">
    <source>
        <dbReference type="ARBA" id="ARBA00022737"/>
    </source>
</evidence>
<keyword evidence="9" id="KW-1185">Reference proteome</keyword>
<dbReference type="Pfam" id="PF00096">
    <property type="entry name" value="zf-C2H2"/>
    <property type="match status" value="3"/>
</dbReference>
<gene>
    <name evidence="8" type="primary">LOC115428254</name>
</gene>
<feature type="region of interest" description="Disordered" evidence="6">
    <location>
        <begin position="14"/>
        <end position="41"/>
    </location>
</feature>
<dbReference type="AlphaFoldDB" id="A0A672Z571"/>
<name>A0A672Z571_9TELE</name>
<dbReference type="InParanoid" id="A0A672Z571"/>
<evidence type="ECO:0000256" key="5">
    <source>
        <dbReference type="PROSITE-ProRule" id="PRU00042"/>
    </source>
</evidence>
<organism evidence="8 9">
    <name type="scientific">Sphaeramia orbicularis</name>
    <name type="common">orbiculate cardinalfish</name>
    <dbReference type="NCBI Taxonomy" id="375764"/>
    <lineage>
        <taxon>Eukaryota</taxon>
        <taxon>Metazoa</taxon>
        <taxon>Chordata</taxon>
        <taxon>Craniata</taxon>
        <taxon>Vertebrata</taxon>
        <taxon>Euteleostomi</taxon>
        <taxon>Actinopterygii</taxon>
        <taxon>Neopterygii</taxon>
        <taxon>Teleostei</taxon>
        <taxon>Neoteleostei</taxon>
        <taxon>Acanthomorphata</taxon>
        <taxon>Gobiaria</taxon>
        <taxon>Kurtiformes</taxon>
        <taxon>Apogonoidei</taxon>
        <taxon>Apogonidae</taxon>
        <taxon>Apogoninae</taxon>
        <taxon>Sphaeramia</taxon>
    </lineage>
</organism>
<evidence type="ECO:0000259" key="7">
    <source>
        <dbReference type="PROSITE" id="PS50157"/>
    </source>
</evidence>
<dbReference type="Gene3D" id="3.30.160.60">
    <property type="entry name" value="Classic Zinc Finger"/>
    <property type="match status" value="3"/>
</dbReference>
<feature type="domain" description="C2H2-type" evidence="7">
    <location>
        <begin position="127"/>
        <end position="154"/>
    </location>
</feature>
<feature type="domain" description="C2H2-type" evidence="7">
    <location>
        <begin position="329"/>
        <end position="356"/>
    </location>
</feature>
<accession>A0A672Z571</accession>
<keyword evidence="2" id="KW-0677">Repeat</keyword>
<reference evidence="8" key="3">
    <citation type="submission" date="2025-09" db="UniProtKB">
        <authorList>
            <consortium name="Ensembl"/>
        </authorList>
    </citation>
    <scope>IDENTIFICATION</scope>
</reference>
<dbReference type="GO" id="GO:0008270">
    <property type="term" value="F:zinc ion binding"/>
    <property type="evidence" value="ECO:0007669"/>
    <property type="project" value="UniProtKB-KW"/>
</dbReference>
<dbReference type="Proteomes" id="UP000472271">
    <property type="component" value="Chromosome 11"/>
</dbReference>
<dbReference type="PANTHER" id="PTHR24379:SF121">
    <property type="entry name" value="C2H2-TYPE DOMAIN-CONTAINING PROTEIN"/>
    <property type="match status" value="1"/>
</dbReference>
<dbReference type="PROSITE" id="PS50157">
    <property type="entry name" value="ZINC_FINGER_C2H2_2"/>
    <property type="match status" value="5"/>
</dbReference>
<evidence type="ECO:0000256" key="6">
    <source>
        <dbReference type="SAM" id="MobiDB-lite"/>
    </source>
</evidence>
<dbReference type="FunFam" id="3.30.160.60:FF:000100">
    <property type="entry name" value="Zinc finger 45-like"/>
    <property type="match status" value="1"/>
</dbReference>
<dbReference type="InterPro" id="IPR013087">
    <property type="entry name" value="Znf_C2H2_type"/>
</dbReference>
<feature type="compositionally biased region" description="Pro residues" evidence="6">
    <location>
        <begin position="29"/>
        <end position="38"/>
    </location>
</feature>
<evidence type="ECO:0000256" key="3">
    <source>
        <dbReference type="ARBA" id="ARBA00022771"/>
    </source>
</evidence>
<sequence length="363" mass="41846">ISMEMVKIEQVIVGSERSTPEIKSEPVSAPRPPLPPLPSLNKHPTVTHPPPCDADQHESLQCFQCFITFSDPKAKERHMRKSHREQYKKQLQQTNTVFTCYNCDKCFYSSEELSEHTATHRNDEKCFQCPFCKETFLTFTELTKHRRWDCVERQCPCKDCGALFPNPSRLQYHRISVHLHPPLPVLNQTVDTYQCCKCSRYFQSENELLLHQEKFANSTNCNLKPGKPGKKRGRKPKSEDVEVPIKINKIKQEEEEMEQFNDIPTGGCSSQEQQLELKIPCSEADCDLLFPTLAALRAHKKCSMECDESYARPEQLSAHIARAHCSSRYKCPTCGKSFPRESVLKAHLTTHSQKEEEEEDDTR</sequence>
<protein>
    <recommendedName>
        <fullName evidence="7">C2H2-type domain-containing protein</fullName>
    </recommendedName>
</protein>
<evidence type="ECO:0000313" key="9">
    <source>
        <dbReference type="Proteomes" id="UP000472271"/>
    </source>
</evidence>
<dbReference type="PANTHER" id="PTHR24379">
    <property type="entry name" value="KRAB AND ZINC FINGER DOMAIN-CONTAINING"/>
    <property type="match status" value="1"/>
</dbReference>
<reference evidence="8" key="1">
    <citation type="submission" date="2019-06" db="EMBL/GenBank/DDBJ databases">
        <authorList>
            <consortium name="Wellcome Sanger Institute Data Sharing"/>
        </authorList>
    </citation>
    <scope>NUCLEOTIDE SEQUENCE [LARGE SCALE GENOMIC DNA]</scope>
</reference>
<evidence type="ECO:0000256" key="1">
    <source>
        <dbReference type="ARBA" id="ARBA00022723"/>
    </source>
</evidence>
<keyword evidence="4" id="KW-0862">Zinc</keyword>
<keyword evidence="3 5" id="KW-0863">Zinc-finger</keyword>
<dbReference type="SMART" id="SM00355">
    <property type="entry name" value="ZnF_C2H2"/>
    <property type="match status" value="7"/>
</dbReference>
<dbReference type="Ensembl" id="ENSSORT00005012328.1">
    <property type="protein sequence ID" value="ENSSORP00005011939.1"/>
    <property type="gene ID" value="ENSSORG00005006323.1"/>
</dbReference>
<feature type="domain" description="C2H2-type" evidence="7">
    <location>
        <begin position="98"/>
        <end position="125"/>
    </location>
</feature>
<evidence type="ECO:0000256" key="4">
    <source>
        <dbReference type="ARBA" id="ARBA00022833"/>
    </source>
</evidence>
<dbReference type="PROSITE" id="PS00028">
    <property type="entry name" value="ZINC_FINGER_C2H2_1"/>
    <property type="match status" value="3"/>
</dbReference>
<dbReference type="InterPro" id="IPR036236">
    <property type="entry name" value="Znf_C2H2_sf"/>
</dbReference>
<reference evidence="8" key="2">
    <citation type="submission" date="2025-08" db="UniProtKB">
        <authorList>
            <consortium name="Ensembl"/>
        </authorList>
    </citation>
    <scope>IDENTIFICATION</scope>
</reference>
<dbReference type="Pfam" id="PF13912">
    <property type="entry name" value="zf-C2H2_6"/>
    <property type="match status" value="1"/>
</dbReference>
<feature type="domain" description="C2H2-type" evidence="7">
    <location>
        <begin position="193"/>
        <end position="225"/>
    </location>
</feature>